<protein>
    <recommendedName>
        <fullName evidence="6">Transcription initiation factor TFIID subunit 13</fullName>
    </recommendedName>
</protein>
<dbReference type="PANTHER" id="PTHR11380:SF5">
    <property type="entry name" value="TRANSCRIPTION INITIATION FACTOR TFIID SUBUNIT 13"/>
    <property type="match status" value="1"/>
</dbReference>
<dbReference type="Pfam" id="PF02269">
    <property type="entry name" value="TFIID-18kDa"/>
    <property type="match status" value="1"/>
</dbReference>
<proteinExistence type="inferred from homology"/>
<reference evidence="7" key="1">
    <citation type="submission" date="2020-05" db="EMBL/GenBank/DDBJ databases">
        <title>Phylogenomic resolution of chytrid fungi.</title>
        <authorList>
            <person name="Stajich J.E."/>
            <person name="Amses K."/>
            <person name="Simmons R."/>
            <person name="Seto K."/>
            <person name="Myers J."/>
            <person name="Bonds A."/>
            <person name="Quandt C.A."/>
            <person name="Barry K."/>
            <person name="Liu P."/>
            <person name="Grigoriev I."/>
            <person name="Longcore J.E."/>
            <person name="James T.Y."/>
        </authorList>
    </citation>
    <scope>NUCLEOTIDE SEQUENCE</scope>
    <source>
        <strain evidence="7">JEL0318</strain>
    </source>
</reference>
<evidence type="ECO:0000256" key="4">
    <source>
        <dbReference type="ARBA" id="ARBA00023242"/>
    </source>
</evidence>
<comment type="subcellular location">
    <subcellularLocation>
        <location evidence="1">Nucleus</location>
    </subcellularLocation>
</comment>
<dbReference type="EMBL" id="JADGJD010002719">
    <property type="protein sequence ID" value="KAJ3029364.1"/>
    <property type="molecule type" value="Genomic_DNA"/>
</dbReference>
<feature type="non-terminal residue" evidence="7">
    <location>
        <position position="1"/>
    </location>
</feature>
<sequence length="133" mass="15256">MSTKEHHHAGFQIHLQTSRDRALQEQVAKLMFGAGDVPTPSADSVSLMSEMLLQYWDHLEFLKRVWLQASQVLHELHTATPARARLRVSDFLHALEGDPKKYARAQDLMELQKELVEHRRMDLSRFGGSPGKE</sequence>
<evidence type="ECO:0000313" key="8">
    <source>
        <dbReference type="Proteomes" id="UP001212841"/>
    </source>
</evidence>
<dbReference type="AlphaFoldDB" id="A0AAD5WYR9"/>
<dbReference type="Proteomes" id="UP001212841">
    <property type="component" value="Unassembled WGS sequence"/>
</dbReference>
<organism evidence="7 8">
    <name type="scientific">Rhizophlyctis rosea</name>
    <dbReference type="NCBI Taxonomy" id="64517"/>
    <lineage>
        <taxon>Eukaryota</taxon>
        <taxon>Fungi</taxon>
        <taxon>Fungi incertae sedis</taxon>
        <taxon>Chytridiomycota</taxon>
        <taxon>Chytridiomycota incertae sedis</taxon>
        <taxon>Chytridiomycetes</taxon>
        <taxon>Rhizophlyctidales</taxon>
        <taxon>Rhizophlyctidaceae</taxon>
        <taxon>Rhizophlyctis</taxon>
    </lineage>
</organism>
<dbReference type="GO" id="GO:0046982">
    <property type="term" value="F:protein heterodimerization activity"/>
    <property type="evidence" value="ECO:0007669"/>
    <property type="project" value="InterPro"/>
</dbReference>
<keyword evidence="8" id="KW-1185">Reference proteome</keyword>
<name>A0AAD5WYR9_9FUNG</name>
<evidence type="ECO:0000256" key="6">
    <source>
        <dbReference type="ARBA" id="ARBA00040136"/>
    </source>
</evidence>
<dbReference type="InterPro" id="IPR009072">
    <property type="entry name" value="Histone-fold"/>
</dbReference>
<gene>
    <name evidence="7" type="ORF">HK097_005805</name>
</gene>
<keyword evidence="2" id="KW-0805">Transcription regulation</keyword>
<dbReference type="SUPFAM" id="SSF47113">
    <property type="entry name" value="Histone-fold"/>
    <property type="match status" value="1"/>
</dbReference>
<dbReference type="PANTHER" id="PTHR11380">
    <property type="entry name" value="TRANSCRIPTION INITIATION FACTOR TFIID/SUPT3-RELATED"/>
    <property type="match status" value="1"/>
</dbReference>
<evidence type="ECO:0000256" key="5">
    <source>
        <dbReference type="ARBA" id="ARBA00038392"/>
    </source>
</evidence>
<evidence type="ECO:0000256" key="3">
    <source>
        <dbReference type="ARBA" id="ARBA00023163"/>
    </source>
</evidence>
<keyword evidence="3" id="KW-0804">Transcription</keyword>
<dbReference type="GO" id="GO:0051123">
    <property type="term" value="P:RNA polymerase II preinitiation complex assembly"/>
    <property type="evidence" value="ECO:0007669"/>
    <property type="project" value="TreeGrafter"/>
</dbReference>
<comment type="caution">
    <text evidence="7">The sequence shown here is derived from an EMBL/GenBank/DDBJ whole genome shotgun (WGS) entry which is preliminary data.</text>
</comment>
<keyword evidence="4" id="KW-0539">Nucleus</keyword>
<evidence type="ECO:0000313" key="7">
    <source>
        <dbReference type="EMBL" id="KAJ3029364.1"/>
    </source>
</evidence>
<evidence type="ECO:0000256" key="2">
    <source>
        <dbReference type="ARBA" id="ARBA00023015"/>
    </source>
</evidence>
<comment type="similarity">
    <text evidence="5">Belongs to the TAF13 family.</text>
</comment>
<dbReference type="GO" id="GO:0005669">
    <property type="term" value="C:transcription factor TFIID complex"/>
    <property type="evidence" value="ECO:0007669"/>
    <property type="project" value="TreeGrafter"/>
</dbReference>
<evidence type="ECO:0000256" key="1">
    <source>
        <dbReference type="ARBA" id="ARBA00004123"/>
    </source>
</evidence>
<dbReference type="InterPro" id="IPR003195">
    <property type="entry name" value="TFIID_TAF13"/>
</dbReference>
<accession>A0AAD5WYR9</accession>